<dbReference type="SUPFAM" id="SSF116846">
    <property type="entry name" value="MIT domain"/>
    <property type="match status" value="1"/>
</dbReference>
<dbReference type="InterPro" id="IPR007330">
    <property type="entry name" value="MIT_dom"/>
</dbReference>
<evidence type="ECO:0000313" key="4">
    <source>
        <dbReference type="Proteomes" id="UP001347796"/>
    </source>
</evidence>
<name>A0AAN8JBK9_PATCE</name>
<dbReference type="InterPro" id="IPR045036">
    <property type="entry name" value="Spartin-like"/>
</dbReference>
<accession>A0AAN8JBK9</accession>
<organism evidence="3 4">
    <name type="scientific">Patella caerulea</name>
    <name type="common">Rayed Mediterranean limpet</name>
    <dbReference type="NCBI Taxonomy" id="87958"/>
    <lineage>
        <taxon>Eukaryota</taxon>
        <taxon>Metazoa</taxon>
        <taxon>Spiralia</taxon>
        <taxon>Lophotrochozoa</taxon>
        <taxon>Mollusca</taxon>
        <taxon>Gastropoda</taxon>
        <taxon>Patellogastropoda</taxon>
        <taxon>Patelloidea</taxon>
        <taxon>Patellidae</taxon>
        <taxon>Patella</taxon>
    </lineage>
</organism>
<dbReference type="EMBL" id="JAZGQO010000011">
    <property type="protein sequence ID" value="KAK6172659.1"/>
    <property type="molecule type" value="Genomic_DNA"/>
</dbReference>
<dbReference type="GO" id="GO:0051301">
    <property type="term" value="P:cell division"/>
    <property type="evidence" value="ECO:0007669"/>
    <property type="project" value="TreeGrafter"/>
</dbReference>
<dbReference type="InterPro" id="IPR009686">
    <property type="entry name" value="Senescence/spartin_C"/>
</dbReference>
<feature type="compositionally biased region" description="Basic and acidic residues" evidence="1">
    <location>
        <begin position="1"/>
        <end position="14"/>
    </location>
</feature>
<dbReference type="Proteomes" id="UP001347796">
    <property type="component" value="Unassembled WGS sequence"/>
</dbReference>
<keyword evidence="4" id="KW-1185">Reference proteome</keyword>
<dbReference type="InterPro" id="IPR036181">
    <property type="entry name" value="MIT_dom_sf"/>
</dbReference>
<dbReference type="PANTHER" id="PTHR21068:SF43">
    <property type="entry name" value="SPARTIN"/>
    <property type="match status" value="1"/>
</dbReference>
<dbReference type="PANTHER" id="PTHR21068">
    <property type="entry name" value="SPARTIN"/>
    <property type="match status" value="1"/>
</dbReference>
<dbReference type="Gene3D" id="1.20.58.80">
    <property type="entry name" value="Phosphotransferase system, lactose/cellobiose-type IIA subunit"/>
    <property type="match status" value="1"/>
</dbReference>
<comment type="caution">
    <text evidence="3">The sequence shown here is derived from an EMBL/GenBank/DDBJ whole genome shotgun (WGS) entry which is preliminary data.</text>
</comment>
<feature type="region of interest" description="Disordered" evidence="1">
    <location>
        <begin position="1"/>
        <end position="29"/>
    </location>
</feature>
<gene>
    <name evidence="3" type="ORF">SNE40_016272</name>
</gene>
<evidence type="ECO:0000259" key="2">
    <source>
        <dbReference type="SMART" id="SM00745"/>
    </source>
</evidence>
<dbReference type="AlphaFoldDB" id="A0AAN8JBK9"/>
<feature type="region of interest" description="Disordered" evidence="1">
    <location>
        <begin position="323"/>
        <end position="342"/>
    </location>
</feature>
<feature type="region of interest" description="Disordered" evidence="1">
    <location>
        <begin position="550"/>
        <end position="592"/>
    </location>
</feature>
<evidence type="ECO:0000313" key="3">
    <source>
        <dbReference type="EMBL" id="KAK6172659.1"/>
    </source>
</evidence>
<sequence>MECMERENRSHENGRQVQPPRPPPPVVSTDVNSYKYLQRMHDKAFHFSSQGLSAEERGNSEIALTSYKEALELMTKVLEMDSENLTNATPDEKDKAKLLQQKVTKSKMQIEYRIQELERDLAPQASQDYLMQVDAPPSYDEAMSSGSAWTSLGDSIMSDEQRNTDVMANAEQLFTIEEGVQMFFITPEGYVSAPSYPARMRLCRFSDDELQSVGATNAPSPPAFLQIGDWVYPLIPGTSPALQTSYGGYIFPDTLSQVPGASVGLMLPETVSDDERQTFEQLLSSLTVMREQVNTIQPADITLPSAPIEQQYPPQVVPHVPPPQPPAVEEREGTARQKVDTSTKISKGISVAADWITWGLGKGAEKTGELIKFGSHRLQQRINPVSNPRPIPPRVQTGVTYARKASHAAVTVSSFLVTKLGDATVKLGRHLAPHVKKQGAKFLPKSLSQEGPDGKSRMSGVVEVAASGIKGFGTVYMGLESAAKALAKSLANETVVVVQHRYGREAGAVTDNTLYSIGNLGMTAFNVDNLGVKAMAKRAAKETGKAVIKDYADEQSRRAQQNQDGPLQYPNPASNSTTNNSNGYPKLPENKQ</sequence>
<protein>
    <recommendedName>
        <fullName evidence="2">MIT domain-containing protein</fullName>
    </recommendedName>
</protein>
<reference evidence="3 4" key="1">
    <citation type="submission" date="2024-01" db="EMBL/GenBank/DDBJ databases">
        <title>The genome of the rayed Mediterranean limpet Patella caerulea (Linnaeus, 1758).</title>
        <authorList>
            <person name="Anh-Thu Weber A."/>
            <person name="Halstead-Nussloch G."/>
        </authorList>
    </citation>
    <scope>NUCLEOTIDE SEQUENCE [LARGE SCALE GENOMIC DNA]</scope>
    <source>
        <strain evidence="3">AATW-2023a</strain>
        <tissue evidence="3">Whole specimen</tissue>
    </source>
</reference>
<dbReference type="SMART" id="SM00745">
    <property type="entry name" value="MIT"/>
    <property type="match status" value="1"/>
</dbReference>
<evidence type="ECO:0000256" key="1">
    <source>
        <dbReference type="SAM" id="MobiDB-lite"/>
    </source>
</evidence>
<dbReference type="Pfam" id="PF06911">
    <property type="entry name" value="Senescence"/>
    <property type="match status" value="1"/>
</dbReference>
<dbReference type="GO" id="GO:0005886">
    <property type="term" value="C:plasma membrane"/>
    <property type="evidence" value="ECO:0007669"/>
    <property type="project" value="TreeGrafter"/>
</dbReference>
<dbReference type="GO" id="GO:0030514">
    <property type="term" value="P:negative regulation of BMP signaling pathway"/>
    <property type="evidence" value="ECO:0007669"/>
    <property type="project" value="TreeGrafter"/>
</dbReference>
<feature type="domain" description="MIT" evidence="2">
    <location>
        <begin position="37"/>
        <end position="116"/>
    </location>
</feature>
<proteinExistence type="predicted"/>
<feature type="compositionally biased region" description="Basic and acidic residues" evidence="1">
    <location>
        <begin position="328"/>
        <end position="341"/>
    </location>
</feature>